<dbReference type="InterPro" id="IPR016040">
    <property type="entry name" value="NAD(P)-bd_dom"/>
</dbReference>
<protein>
    <submittedName>
        <fullName evidence="2">FMN reductase</fullName>
    </submittedName>
</protein>
<evidence type="ECO:0000259" key="1">
    <source>
        <dbReference type="Pfam" id="PF13460"/>
    </source>
</evidence>
<dbReference type="SUPFAM" id="SSF51735">
    <property type="entry name" value="NAD(P)-binding Rossmann-fold domains"/>
    <property type="match status" value="1"/>
</dbReference>
<dbReference type="InterPro" id="IPR036291">
    <property type="entry name" value="NAD(P)-bd_dom_sf"/>
</dbReference>
<dbReference type="KEGG" id="dni:HX89_10400"/>
<reference evidence="2 3" key="1">
    <citation type="submission" date="2014-07" db="EMBL/GenBank/DDBJ databases">
        <title>Genome Sequencing of Dermacoccus nishinomiyaensis.</title>
        <authorList>
            <person name="Hong K.W."/>
            <person name="Chan K.G."/>
        </authorList>
    </citation>
    <scope>NUCLEOTIDE SEQUENCE [LARGE SCALE GENOMIC DNA]</scope>
    <source>
        <strain evidence="2 3">M25</strain>
    </source>
</reference>
<dbReference type="GeneID" id="41841530"/>
<gene>
    <name evidence="2" type="ORF">HX89_10400</name>
</gene>
<dbReference type="Pfam" id="PF13460">
    <property type="entry name" value="NAD_binding_10"/>
    <property type="match status" value="1"/>
</dbReference>
<evidence type="ECO:0000313" key="3">
    <source>
        <dbReference type="Proteomes" id="UP000027986"/>
    </source>
</evidence>
<dbReference type="OrthoDB" id="3191258at2"/>
<dbReference type="RefSeq" id="WP_038571298.1">
    <property type="nucleotide sequence ID" value="NZ_CP008889.1"/>
</dbReference>
<dbReference type="PANTHER" id="PTHR43355">
    <property type="entry name" value="FLAVIN REDUCTASE (NADPH)"/>
    <property type="match status" value="1"/>
</dbReference>
<dbReference type="EMBL" id="CP008889">
    <property type="protein sequence ID" value="AIF41286.1"/>
    <property type="molecule type" value="Genomic_DNA"/>
</dbReference>
<dbReference type="AlphaFoldDB" id="A0A075JGF1"/>
<dbReference type="Gene3D" id="3.40.50.720">
    <property type="entry name" value="NAD(P)-binding Rossmann-like Domain"/>
    <property type="match status" value="1"/>
</dbReference>
<dbReference type="InterPro" id="IPR051606">
    <property type="entry name" value="Polyketide_Oxido-like"/>
</dbReference>
<name>A0A075JGF1_9MICO</name>
<dbReference type="PANTHER" id="PTHR43355:SF2">
    <property type="entry name" value="FLAVIN REDUCTASE (NADPH)"/>
    <property type="match status" value="1"/>
</dbReference>
<dbReference type="Proteomes" id="UP000027986">
    <property type="component" value="Chromosome"/>
</dbReference>
<feature type="domain" description="NAD(P)-binding" evidence="1">
    <location>
        <begin position="7"/>
        <end position="186"/>
    </location>
</feature>
<accession>A0A075JGF1</accession>
<evidence type="ECO:0000313" key="2">
    <source>
        <dbReference type="EMBL" id="AIF41286.1"/>
    </source>
</evidence>
<organism evidence="2 3">
    <name type="scientific">Dermacoccus nishinomiyaensis</name>
    <dbReference type="NCBI Taxonomy" id="1274"/>
    <lineage>
        <taxon>Bacteria</taxon>
        <taxon>Bacillati</taxon>
        <taxon>Actinomycetota</taxon>
        <taxon>Actinomycetes</taxon>
        <taxon>Micrococcales</taxon>
        <taxon>Dermacoccaceae</taxon>
        <taxon>Dermacoccus</taxon>
    </lineage>
</organism>
<sequence>MKIAVFGATGMLGSAIVSEGRSRGHEIVSVSTRPGAGDVVASIEETDAVVRLAKDVDAVVVSVPPARSTSAEAWLAAHERLAATPLEARLFMVGGAGSSLDANGRPLLEGEDFPADFRPEAEAASTALAMFRDGSPEPTWTIVSPAPVLAPGERTGHYETSDDHMIGVSVSSQDLAVAIIDELENPRHSNKRFVVSN</sequence>
<dbReference type="eggNOG" id="COG2910">
    <property type="taxonomic scope" value="Bacteria"/>
</dbReference>
<keyword evidence="3" id="KW-1185">Reference proteome</keyword>
<dbReference type="HOGENOM" id="CLU_025711_3_2_11"/>
<proteinExistence type="predicted"/>
<dbReference type="GO" id="GO:0016646">
    <property type="term" value="F:oxidoreductase activity, acting on the CH-NH group of donors, NAD or NADP as acceptor"/>
    <property type="evidence" value="ECO:0007669"/>
    <property type="project" value="TreeGrafter"/>
</dbReference>